<dbReference type="AlphaFoldDB" id="A0AAU8CEW0"/>
<dbReference type="GO" id="GO:0006508">
    <property type="term" value="P:proteolysis"/>
    <property type="evidence" value="ECO:0007669"/>
    <property type="project" value="UniProtKB-KW"/>
</dbReference>
<dbReference type="Pfam" id="PF13367">
    <property type="entry name" value="PrsW-protease"/>
    <property type="match status" value="1"/>
</dbReference>
<keyword evidence="1" id="KW-0472">Membrane</keyword>
<dbReference type="EC" id="3.4.-.-" evidence="2"/>
<keyword evidence="1" id="KW-0812">Transmembrane</keyword>
<dbReference type="EMBL" id="CP159204">
    <property type="protein sequence ID" value="XCF17479.1"/>
    <property type="molecule type" value="Genomic_DNA"/>
</dbReference>
<protein>
    <submittedName>
        <fullName evidence="2">PrsW family glutamic-type intramembrane protease</fullName>
        <ecNumber evidence="2">3.4.-.-</ecNumber>
    </submittedName>
</protein>
<feature type="transmembrane region" description="Helical" evidence="1">
    <location>
        <begin position="75"/>
        <end position="94"/>
    </location>
</feature>
<evidence type="ECO:0000256" key="1">
    <source>
        <dbReference type="SAM" id="Phobius"/>
    </source>
</evidence>
<evidence type="ECO:0000313" key="2">
    <source>
        <dbReference type="EMBL" id="XCF17479.1"/>
    </source>
</evidence>
<feature type="transmembrane region" description="Helical" evidence="1">
    <location>
        <begin position="106"/>
        <end position="128"/>
    </location>
</feature>
<name>A0AAU8CEW0_9EURY</name>
<dbReference type="PANTHER" id="PTHR36844">
    <property type="entry name" value="PROTEASE PRSW"/>
    <property type="match status" value="1"/>
</dbReference>
<feature type="transmembrane region" description="Helical" evidence="1">
    <location>
        <begin position="294"/>
        <end position="316"/>
    </location>
</feature>
<dbReference type="RefSeq" id="WP_353634986.1">
    <property type="nucleotide sequence ID" value="NZ_CP159204.1"/>
</dbReference>
<dbReference type="InterPro" id="IPR026898">
    <property type="entry name" value="PrsW"/>
</dbReference>
<feature type="transmembrane region" description="Helical" evidence="1">
    <location>
        <begin position="47"/>
        <end position="69"/>
    </location>
</feature>
<reference evidence="2" key="1">
    <citation type="submission" date="2024-06" db="EMBL/GenBank/DDBJ databases">
        <title>Genome Sequence of an extremely halophilic archaeon isolated from Permian era halite, Salado Formation, Carlsbad, New Mexico: Halobacterium sp. strain NMX12-1.</title>
        <authorList>
            <person name="Sotoa L."/>
            <person name="DasSarma P."/>
            <person name="Anton B.P."/>
            <person name="Vincze T."/>
            <person name="Verma I."/>
            <person name="Eralp B."/>
            <person name="Powers D.W."/>
            <person name="Dozier B.L."/>
            <person name="Roberts R.J."/>
            <person name="DasSarma S."/>
        </authorList>
    </citation>
    <scope>NUCLEOTIDE SEQUENCE</scope>
    <source>
        <strain evidence="2">NMX12-1</strain>
    </source>
</reference>
<proteinExistence type="predicted"/>
<sequence length="359" mass="37943">MSAERDPVQRASGGDEDLYDVATWEPRTALDRLSSWLYGSIVTSARAGVVVLAVLIVLAQFAAALGLVFVDRPVVALYVLLSVVPALGMAAFVWKADATKREPLELLVVTFAFGFLFAGFAAVLNTVFSGLFLGSVTADAPLWITVLAPALYYFLIVGPVEETVKWLAIRLYAFRSDRFDAVVDGAVYGAVAGLGFATIENAIYIGREVVLAAGAAGSTAAIDVGLQTAAVRTLAGPGHVIYSAFAGYYLGLAKFNPDDAGPIVVKGLVIAAVIHATYNTVVTNLGVLTDTLGVAPGLAFIGFVVVYDGALFYVLYRKLVAYRAAYERTGAGRLDEAASRSEEDATYLVSDLDAGDDRQ</sequence>
<feature type="transmembrane region" description="Helical" evidence="1">
    <location>
        <begin position="140"/>
        <end position="160"/>
    </location>
</feature>
<dbReference type="GO" id="GO:0008233">
    <property type="term" value="F:peptidase activity"/>
    <property type="evidence" value="ECO:0007669"/>
    <property type="project" value="UniProtKB-KW"/>
</dbReference>
<accession>A0AAU8CEW0</accession>
<keyword evidence="2" id="KW-0645">Protease</keyword>
<dbReference type="PANTHER" id="PTHR36844:SF1">
    <property type="entry name" value="PROTEASE PRSW"/>
    <property type="match status" value="1"/>
</dbReference>
<dbReference type="GeneID" id="91108595"/>
<gene>
    <name evidence="2" type="ORF">ABSL23_05560</name>
</gene>
<organism evidence="2">
    <name type="scientific">Halobacterium sp. NMX12-1</name>
    <dbReference type="NCBI Taxonomy" id="3166650"/>
    <lineage>
        <taxon>Archaea</taxon>
        <taxon>Methanobacteriati</taxon>
        <taxon>Methanobacteriota</taxon>
        <taxon>Stenosarchaea group</taxon>
        <taxon>Halobacteria</taxon>
        <taxon>Halobacteriales</taxon>
        <taxon>Halobacteriaceae</taxon>
        <taxon>Halobacterium</taxon>
    </lineage>
</organism>
<keyword evidence="1" id="KW-1133">Transmembrane helix</keyword>
<dbReference type="KEGG" id="hanx:ABSL23_05560"/>
<feature type="transmembrane region" description="Helical" evidence="1">
    <location>
        <begin position="263"/>
        <end position="282"/>
    </location>
</feature>
<keyword evidence="2" id="KW-0378">Hydrolase</keyword>